<dbReference type="GO" id="GO:0005737">
    <property type="term" value="C:cytoplasm"/>
    <property type="evidence" value="ECO:0007669"/>
    <property type="project" value="UniProtKB-SubCell"/>
</dbReference>
<organism evidence="10 11">
    <name type="scientific">candidate division MSBL1 archaeon SCGC-AAA261D19</name>
    <dbReference type="NCBI Taxonomy" id="1698273"/>
    <lineage>
        <taxon>Archaea</taxon>
        <taxon>Methanobacteriati</taxon>
        <taxon>Methanobacteriota</taxon>
        <taxon>candidate division MSBL1</taxon>
    </lineage>
</organism>
<reference evidence="10 11" key="1">
    <citation type="journal article" date="2016" name="Sci. Rep.">
        <title>Metabolic traits of an uncultured archaeal lineage -MSBL1- from brine pools of the Red Sea.</title>
        <authorList>
            <person name="Mwirichia R."/>
            <person name="Alam I."/>
            <person name="Rashid M."/>
            <person name="Vinu M."/>
            <person name="Ba-Alawi W."/>
            <person name="Anthony Kamau A."/>
            <person name="Kamanda Ngugi D."/>
            <person name="Goker M."/>
            <person name="Klenk H.P."/>
            <person name="Bajic V."/>
            <person name="Stingl U."/>
        </authorList>
    </citation>
    <scope>NUCLEOTIDE SEQUENCE [LARGE SCALE GENOMIC DNA]</scope>
    <source>
        <strain evidence="10">SCGC-AAA261D19</strain>
    </source>
</reference>
<evidence type="ECO:0000256" key="4">
    <source>
        <dbReference type="ARBA" id="ARBA00022768"/>
    </source>
</evidence>
<keyword evidence="4 8" id="KW-0251">Elongation factor</keyword>
<dbReference type="SUPFAM" id="SSF50447">
    <property type="entry name" value="Translation proteins"/>
    <property type="match status" value="1"/>
</dbReference>
<dbReference type="AlphaFoldDB" id="A0A133V8E0"/>
<evidence type="ECO:0000256" key="3">
    <source>
        <dbReference type="ARBA" id="ARBA00022741"/>
    </source>
</evidence>
<dbReference type="NCBIfam" id="TIGR00483">
    <property type="entry name" value="EF-1_alpha"/>
    <property type="match status" value="1"/>
</dbReference>
<dbReference type="SUPFAM" id="SSF52540">
    <property type="entry name" value="P-loop containing nucleoside triphosphate hydrolases"/>
    <property type="match status" value="1"/>
</dbReference>
<comment type="function">
    <text evidence="8">GTP hydrolase that promotes the GTP-dependent binding of aminoacyl-tRNA to the A-site of ribosomes during protein biosynthesis.</text>
</comment>
<dbReference type="PRINTS" id="PR00315">
    <property type="entry name" value="ELONGATNFCT"/>
</dbReference>
<comment type="catalytic activity">
    <reaction evidence="8">
        <text>GTP + H2O = GDP + phosphate + H(+)</text>
        <dbReference type="Rhea" id="RHEA:19669"/>
        <dbReference type="ChEBI" id="CHEBI:15377"/>
        <dbReference type="ChEBI" id="CHEBI:15378"/>
        <dbReference type="ChEBI" id="CHEBI:37565"/>
        <dbReference type="ChEBI" id="CHEBI:43474"/>
        <dbReference type="ChEBI" id="CHEBI:58189"/>
        <dbReference type="EC" id="3.6.5.3"/>
    </reaction>
</comment>
<accession>A0A133V8E0</accession>
<dbReference type="InterPro" id="IPR054696">
    <property type="entry name" value="GTP-eEF1A_C"/>
</dbReference>
<gene>
    <name evidence="8 10" type="primary">tuf</name>
    <name evidence="10" type="ORF">AKJ43_00940</name>
</gene>
<evidence type="ECO:0000256" key="5">
    <source>
        <dbReference type="ARBA" id="ARBA00022801"/>
    </source>
</evidence>
<feature type="binding site" evidence="8">
    <location>
        <begin position="138"/>
        <end position="141"/>
    </location>
    <ligand>
        <name>GTP</name>
        <dbReference type="ChEBI" id="CHEBI:37565"/>
    </ligand>
</feature>
<dbReference type="CDD" id="cd03693">
    <property type="entry name" value="EF1_alpha_II"/>
    <property type="match status" value="1"/>
</dbReference>
<keyword evidence="7 8" id="KW-0342">GTP-binding</keyword>
<keyword evidence="8" id="KW-0460">Magnesium</keyword>
<dbReference type="NCBIfam" id="TIGR00231">
    <property type="entry name" value="small_GTP"/>
    <property type="match status" value="1"/>
</dbReference>
<dbReference type="InterPro" id="IPR009001">
    <property type="entry name" value="Transl_elong_EF1A/Init_IF2_C"/>
</dbReference>
<feature type="binding site" evidence="8">
    <location>
        <position position="21"/>
    </location>
    <ligand>
        <name>Mg(2+)</name>
        <dbReference type="ChEBI" id="CHEBI:18420"/>
    </ligand>
</feature>
<dbReference type="InterPro" id="IPR004539">
    <property type="entry name" value="Transl_elong_EF1A_euk/arc"/>
</dbReference>
<evidence type="ECO:0000256" key="8">
    <source>
        <dbReference type="HAMAP-Rule" id="MF_00118"/>
    </source>
</evidence>
<keyword evidence="2 8" id="KW-0963">Cytoplasm</keyword>
<dbReference type="NCBIfam" id="NF008969">
    <property type="entry name" value="PRK12317.1"/>
    <property type="match status" value="1"/>
</dbReference>
<sequence length="416" mass="45728">MLLAKPHVNLVYIGHVDHGKSTLVGRLLLETGVISPEDLVEEAETFKFAWILDRLKEERERGLTIDVAYQKLETSENVITIIDAPGHQDFVKNMITGASQADAAVLVVAADDGIMPQTREHAALAYTLGVNQLVVAINKMDLVDYDRDAYEALRQDLMSLLGGLGYADVSDFVYVPVSAYHGENVVRPSDKLSWYDGPTVLEALERLKESEKPIDKPLRIPVQDVHSITGVGTVPIGRIETGILRVGDELVFNPPGVKGKVKSIEMHHESMQKAEPGDNIGFSVRGISRDEIQRGDVAGHSDNPPTVAREFTGKIIVLETPTYITPGFTPLFHFHAAHVPCEIVELLQKINPRSGEVIEKNPGYLRKGEAGVVRVRPSRPVVLERVKEIPELGRFAARHGGRTVAAGICMDLVSRK</sequence>
<dbReference type="CDD" id="cd03705">
    <property type="entry name" value="EF1_alpha_III"/>
    <property type="match status" value="1"/>
</dbReference>
<dbReference type="EC" id="3.6.5.3" evidence="8"/>
<name>A0A133V8E0_9EURY</name>
<keyword evidence="11" id="KW-1185">Reference proteome</keyword>
<evidence type="ECO:0000256" key="6">
    <source>
        <dbReference type="ARBA" id="ARBA00022917"/>
    </source>
</evidence>
<dbReference type="Proteomes" id="UP000070400">
    <property type="component" value="Unassembled WGS sequence"/>
</dbReference>
<dbReference type="SUPFAM" id="SSF50465">
    <property type="entry name" value="EF-Tu/eEF-1alpha/eIF2-gamma C-terminal domain"/>
    <property type="match status" value="1"/>
</dbReference>
<dbReference type="InterPro" id="IPR009000">
    <property type="entry name" value="Transl_B-barrel_sf"/>
</dbReference>
<dbReference type="InterPro" id="IPR027417">
    <property type="entry name" value="P-loop_NTPase"/>
</dbReference>
<evidence type="ECO:0000256" key="2">
    <source>
        <dbReference type="ARBA" id="ARBA00022490"/>
    </source>
</evidence>
<feature type="domain" description="Tr-type G" evidence="9">
    <location>
        <begin position="5"/>
        <end position="214"/>
    </location>
</feature>
<keyword evidence="3 8" id="KW-0547">Nucleotide-binding</keyword>
<dbReference type="GO" id="GO:0003924">
    <property type="term" value="F:GTPase activity"/>
    <property type="evidence" value="ECO:0007669"/>
    <property type="project" value="UniProtKB-UniRule"/>
</dbReference>
<evidence type="ECO:0000259" key="9">
    <source>
        <dbReference type="PROSITE" id="PS51722"/>
    </source>
</evidence>
<protein>
    <recommendedName>
        <fullName evidence="8">Elongation factor 1-alpha</fullName>
        <shortName evidence="8">EF-1-alpha</shortName>
        <ecNumber evidence="8">3.6.5.3</ecNumber>
    </recommendedName>
    <alternativeName>
        <fullName evidence="8">Elongation factor Tu</fullName>
        <shortName evidence="8">EF-Tu</shortName>
    </alternativeName>
</protein>
<dbReference type="InterPro" id="IPR005225">
    <property type="entry name" value="Small_GTP-bd"/>
</dbReference>
<dbReference type="GO" id="GO:0005525">
    <property type="term" value="F:GTP binding"/>
    <property type="evidence" value="ECO:0007669"/>
    <property type="project" value="UniProtKB-UniRule"/>
</dbReference>
<evidence type="ECO:0000256" key="7">
    <source>
        <dbReference type="ARBA" id="ARBA00023134"/>
    </source>
</evidence>
<keyword evidence="6 8" id="KW-0648">Protein biosynthesis</keyword>
<evidence type="ECO:0000313" key="11">
    <source>
        <dbReference type="Proteomes" id="UP000070400"/>
    </source>
</evidence>
<dbReference type="GO" id="GO:0000287">
    <property type="term" value="F:magnesium ion binding"/>
    <property type="evidence" value="ECO:0007669"/>
    <property type="project" value="UniProtKB-UniRule"/>
</dbReference>
<comment type="similarity">
    <text evidence="8">Belongs to the TRAFAC class translation factor GTPase superfamily. Classic translation factor GTPase family. EF-Tu/EF-1A subfamily.</text>
</comment>
<dbReference type="PANTHER" id="PTHR23115">
    <property type="entry name" value="TRANSLATION FACTOR"/>
    <property type="match status" value="1"/>
</dbReference>
<dbReference type="InterPro" id="IPR000795">
    <property type="entry name" value="T_Tr_GTP-bd_dom"/>
</dbReference>
<dbReference type="EMBL" id="LHXX01000007">
    <property type="protein sequence ID" value="KXB02699.1"/>
    <property type="molecule type" value="Genomic_DNA"/>
</dbReference>
<feature type="binding site" evidence="8">
    <location>
        <begin position="83"/>
        <end position="87"/>
    </location>
    <ligand>
        <name>GTP</name>
        <dbReference type="ChEBI" id="CHEBI:37565"/>
    </ligand>
</feature>
<keyword evidence="8" id="KW-0479">Metal-binding</keyword>
<dbReference type="Gene3D" id="3.40.50.300">
    <property type="entry name" value="P-loop containing nucleotide triphosphate hydrolases"/>
    <property type="match status" value="1"/>
</dbReference>
<feature type="binding site" evidence="8">
    <location>
        <begin position="14"/>
        <end position="21"/>
    </location>
    <ligand>
        <name>GTP</name>
        <dbReference type="ChEBI" id="CHEBI:37565"/>
    </ligand>
</feature>
<dbReference type="Pfam" id="PF22594">
    <property type="entry name" value="GTP-eEF1A_C"/>
    <property type="match status" value="1"/>
</dbReference>
<comment type="subcellular location">
    <subcellularLocation>
        <location evidence="1 8">Cytoplasm</location>
    </subcellularLocation>
</comment>
<dbReference type="Pfam" id="PF00009">
    <property type="entry name" value="GTP_EFTU"/>
    <property type="match status" value="1"/>
</dbReference>
<dbReference type="GO" id="GO:0003746">
    <property type="term" value="F:translation elongation factor activity"/>
    <property type="evidence" value="ECO:0007669"/>
    <property type="project" value="UniProtKB-UniRule"/>
</dbReference>
<dbReference type="Gene3D" id="2.40.30.10">
    <property type="entry name" value="Translation factors"/>
    <property type="match status" value="2"/>
</dbReference>
<evidence type="ECO:0000256" key="1">
    <source>
        <dbReference type="ARBA" id="ARBA00004496"/>
    </source>
</evidence>
<proteinExistence type="inferred from homology"/>
<dbReference type="PATRIC" id="fig|1698273.3.peg.794"/>
<evidence type="ECO:0000313" key="10">
    <source>
        <dbReference type="EMBL" id="KXB02699.1"/>
    </source>
</evidence>
<dbReference type="InterPro" id="IPR050100">
    <property type="entry name" value="TRAFAC_GTPase_members"/>
</dbReference>
<keyword evidence="5 8" id="KW-0378">Hydrolase</keyword>
<dbReference type="Pfam" id="PF03144">
    <property type="entry name" value="GTP_EFTU_D2"/>
    <property type="match status" value="1"/>
</dbReference>
<dbReference type="HAMAP" id="MF_00118_A">
    <property type="entry name" value="EF_Tu_A"/>
    <property type="match status" value="1"/>
</dbReference>
<dbReference type="PROSITE" id="PS51722">
    <property type="entry name" value="G_TR_2"/>
    <property type="match status" value="1"/>
</dbReference>
<comment type="caution">
    <text evidence="10">The sequence shown here is derived from an EMBL/GenBank/DDBJ whole genome shotgun (WGS) entry which is preliminary data.</text>
</comment>
<dbReference type="InterPro" id="IPR004161">
    <property type="entry name" value="EFTu-like_2"/>
</dbReference>
<dbReference type="FunFam" id="2.40.30.10:FF:000003">
    <property type="entry name" value="Elongation factor 1-alpha"/>
    <property type="match status" value="1"/>
</dbReference>